<comment type="cofactor">
    <cofactor evidence="1">
        <name>FAD</name>
        <dbReference type="ChEBI" id="CHEBI:57692"/>
    </cofactor>
</comment>
<accession>A0ABX2F8G3</accession>
<dbReference type="SUPFAM" id="SSF51905">
    <property type="entry name" value="FAD/NAD(P)-binding domain"/>
    <property type="match status" value="1"/>
</dbReference>
<dbReference type="PANTHER" id="PTHR43004">
    <property type="entry name" value="TRK SYSTEM POTASSIUM UPTAKE PROTEIN"/>
    <property type="match status" value="1"/>
</dbReference>
<keyword evidence="6" id="KW-1185">Reference proteome</keyword>
<keyword evidence="3" id="KW-0274">FAD</keyword>
<evidence type="ECO:0000259" key="4">
    <source>
        <dbReference type="Pfam" id="PF01494"/>
    </source>
</evidence>
<evidence type="ECO:0000256" key="2">
    <source>
        <dbReference type="ARBA" id="ARBA00022630"/>
    </source>
</evidence>
<dbReference type="InterPro" id="IPR050641">
    <property type="entry name" value="RIFMO-like"/>
</dbReference>
<dbReference type="PRINTS" id="PR00420">
    <property type="entry name" value="RNGMNOXGNASE"/>
</dbReference>
<dbReference type="EMBL" id="JAAATY010000013">
    <property type="protein sequence ID" value="NRN67216.1"/>
    <property type="molecule type" value="Genomic_DNA"/>
</dbReference>
<name>A0ABX2F8G3_9PSEU</name>
<dbReference type="InterPro" id="IPR036188">
    <property type="entry name" value="FAD/NAD-bd_sf"/>
</dbReference>
<dbReference type="Gene3D" id="3.50.50.60">
    <property type="entry name" value="FAD/NAD(P)-binding domain"/>
    <property type="match status" value="1"/>
</dbReference>
<evidence type="ECO:0000256" key="3">
    <source>
        <dbReference type="ARBA" id="ARBA00022827"/>
    </source>
</evidence>
<feature type="domain" description="FAD-binding" evidence="4">
    <location>
        <begin position="157"/>
        <end position="214"/>
    </location>
</feature>
<comment type="caution">
    <text evidence="5">The sequence shown here is derived from an EMBL/GenBank/DDBJ whole genome shotgun (WGS) entry which is preliminary data.</text>
</comment>
<gene>
    <name evidence="5" type="ORF">GC106_44490</name>
</gene>
<dbReference type="Gene3D" id="3.40.30.120">
    <property type="match status" value="1"/>
</dbReference>
<sequence length="360" mass="38209">MPRTQVLVVGGALSGLSAAVFLAWHGVRCVVVEREPQLPPGTRRTLNPRTMELLRQIGLEYTIMRQCAAGPSTEASPCTAVSFAGVEAVLRDRAEALGVTMCFGTSLRSFSQGADGVTATVVDGDGDYEIHADYLVAADGPDSGTRVALGLAAGDRTCRAGKVFLVGKSANTMPHDDGNIFLQDAQNLAWKLAAVVKGLAGPTLVDTYQTERHPDTVPPKAPAEAMVLGYRYSSDAVVDPGDNTPLLAHQLRGQPGSRAPHVRVTFIGRPISTLDLYGRDFVALIGSNGTWQHTTHGLPVQAYRFGTHLHSETDLEAAHGITPDGALLVRPDGFVAWRSPGPVTDAAEAMAKTLRTILSR</sequence>
<protein>
    <recommendedName>
        <fullName evidence="4">FAD-binding domain-containing protein</fullName>
    </recommendedName>
</protein>
<proteinExistence type="predicted"/>
<dbReference type="PANTHER" id="PTHR43004:SF19">
    <property type="entry name" value="BINDING MONOOXYGENASE, PUTATIVE (JCVI)-RELATED"/>
    <property type="match status" value="1"/>
</dbReference>
<dbReference type="Proteomes" id="UP000763557">
    <property type="component" value="Unassembled WGS sequence"/>
</dbReference>
<evidence type="ECO:0000313" key="6">
    <source>
        <dbReference type="Proteomes" id="UP000763557"/>
    </source>
</evidence>
<dbReference type="RefSeq" id="WP_173134586.1">
    <property type="nucleotide sequence ID" value="NZ_CBCSGW010000010.1"/>
</dbReference>
<dbReference type="Pfam" id="PF21274">
    <property type="entry name" value="Rng_hyd_C"/>
    <property type="match status" value="1"/>
</dbReference>
<evidence type="ECO:0000313" key="5">
    <source>
        <dbReference type="EMBL" id="NRN67216.1"/>
    </source>
</evidence>
<organism evidence="5 6">
    <name type="scientific">Kibdelosporangium persicum</name>
    <dbReference type="NCBI Taxonomy" id="2698649"/>
    <lineage>
        <taxon>Bacteria</taxon>
        <taxon>Bacillati</taxon>
        <taxon>Actinomycetota</taxon>
        <taxon>Actinomycetes</taxon>
        <taxon>Pseudonocardiales</taxon>
        <taxon>Pseudonocardiaceae</taxon>
        <taxon>Kibdelosporangium</taxon>
    </lineage>
</organism>
<evidence type="ECO:0000256" key="1">
    <source>
        <dbReference type="ARBA" id="ARBA00001974"/>
    </source>
</evidence>
<reference evidence="5 6" key="1">
    <citation type="submission" date="2020-01" db="EMBL/GenBank/DDBJ databases">
        <title>Kibdelosporangium persica a novel Actinomycetes from a hot desert in Iran.</title>
        <authorList>
            <person name="Safaei N."/>
            <person name="Zaburannyi N."/>
            <person name="Mueller R."/>
            <person name="Wink J."/>
        </authorList>
    </citation>
    <scope>NUCLEOTIDE SEQUENCE [LARGE SCALE GENOMIC DNA]</scope>
    <source>
        <strain evidence="5 6">4NS15</strain>
    </source>
</reference>
<feature type="domain" description="FAD-binding" evidence="4">
    <location>
        <begin position="3"/>
        <end position="152"/>
    </location>
</feature>
<keyword evidence="2" id="KW-0285">Flavoprotein</keyword>
<dbReference type="InterPro" id="IPR002938">
    <property type="entry name" value="FAD-bd"/>
</dbReference>
<dbReference type="Pfam" id="PF01494">
    <property type="entry name" value="FAD_binding_3"/>
    <property type="match status" value="2"/>
</dbReference>